<evidence type="ECO:0000313" key="5">
    <source>
        <dbReference type="EMBL" id="CAB4216232.1"/>
    </source>
</evidence>
<evidence type="ECO:0000313" key="6">
    <source>
        <dbReference type="EMBL" id="CAB5230450.1"/>
    </source>
</evidence>
<organism evidence="4">
    <name type="scientific">uncultured Caudovirales phage</name>
    <dbReference type="NCBI Taxonomy" id="2100421"/>
    <lineage>
        <taxon>Viruses</taxon>
        <taxon>Duplodnaviria</taxon>
        <taxon>Heunggongvirae</taxon>
        <taxon>Uroviricota</taxon>
        <taxon>Caudoviricetes</taxon>
        <taxon>Peduoviridae</taxon>
        <taxon>Maltschvirus</taxon>
        <taxon>Maltschvirus maltsch</taxon>
    </lineage>
</organism>
<keyword evidence="1" id="KW-0812">Transmembrane</keyword>
<evidence type="ECO:0000256" key="1">
    <source>
        <dbReference type="SAM" id="Phobius"/>
    </source>
</evidence>
<feature type="transmembrane region" description="Helical" evidence="1">
    <location>
        <begin position="9"/>
        <end position="30"/>
    </location>
</feature>
<protein>
    <submittedName>
        <fullName evidence="4">Uncharacterized protein</fullName>
    </submittedName>
</protein>
<evidence type="ECO:0000313" key="2">
    <source>
        <dbReference type="EMBL" id="CAB4174600.1"/>
    </source>
</evidence>
<sequence>MLGKLPKIIYWYAAITLAFIMFRAIDGYLVCESTNWVACPGQTIDHDDRDEEE</sequence>
<accession>A0A6J5RLE3</accession>
<proteinExistence type="predicted"/>
<reference evidence="4" key="1">
    <citation type="submission" date="2020-05" db="EMBL/GenBank/DDBJ databases">
        <authorList>
            <person name="Chiriac C."/>
            <person name="Salcher M."/>
            <person name="Ghai R."/>
            <person name="Kavagutti S V."/>
        </authorList>
    </citation>
    <scope>NUCLEOTIDE SEQUENCE</scope>
</reference>
<dbReference type="EMBL" id="LR798422">
    <property type="protein sequence ID" value="CAB5230450.1"/>
    <property type="molecule type" value="Genomic_DNA"/>
</dbReference>
<gene>
    <name evidence="3" type="ORF">UFOVP1123_133</name>
    <name evidence="4" type="ORF">UFOVP1239_18</name>
    <name evidence="5" type="ORF">UFOVP1484_137</name>
    <name evidence="6" type="ORF">UFOVP1577_1</name>
    <name evidence="2" type="ORF">UFOVP961_63</name>
</gene>
<evidence type="ECO:0000313" key="3">
    <source>
        <dbReference type="EMBL" id="CAB4185739.1"/>
    </source>
</evidence>
<keyword evidence="1" id="KW-0472">Membrane</keyword>
<dbReference type="EMBL" id="LR796912">
    <property type="protein sequence ID" value="CAB4174600.1"/>
    <property type="molecule type" value="Genomic_DNA"/>
</dbReference>
<dbReference type="EMBL" id="LR797194">
    <property type="protein sequence ID" value="CAB4193075.1"/>
    <property type="molecule type" value="Genomic_DNA"/>
</dbReference>
<name>A0A6J5RLE3_9CAUD</name>
<dbReference type="EMBL" id="LR797435">
    <property type="protein sequence ID" value="CAB4216232.1"/>
    <property type="molecule type" value="Genomic_DNA"/>
</dbReference>
<keyword evidence="1" id="KW-1133">Transmembrane helix</keyword>
<evidence type="ECO:0000313" key="4">
    <source>
        <dbReference type="EMBL" id="CAB4193075.1"/>
    </source>
</evidence>
<dbReference type="EMBL" id="LR797079">
    <property type="protein sequence ID" value="CAB4185739.1"/>
    <property type="molecule type" value="Genomic_DNA"/>
</dbReference>